<feature type="region of interest" description="Disordered" evidence="1">
    <location>
        <begin position="67"/>
        <end position="109"/>
    </location>
</feature>
<name>A0A4C1VN33_EUMVA</name>
<protein>
    <submittedName>
        <fullName evidence="2">Uncharacterized protein</fullName>
    </submittedName>
</protein>
<comment type="caution">
    <text evidence="2">The sequence shown here is derived from an EMBL/GenBank/DDBJ whole genome shotgun (WGS) entry which is preliminary data.</text>
</comment>
<evidence type="ECO:0000256" key="1">
    <source>
        <dbReference type="SAM" id="MobiDB-lite"/>
    </source>
</evidence>
<keyword evidence="3" id="KW-1185">Reference proteome</keyword>
<dbReference type="EMBL" id="BGZK01000376">
    <property type="protein sequence ID" value="GBP40113.1"/>
    <property type="molecule type" value="Genomic_DNA"/>
</dbReference>
<reference evidence="2 3" key="1">
    <citation type="journal article" date="2019" name="Commun. Biol.">
        <title>The bagworm genome reveals a unique fibroin gene that provides high tensile strength.</title>
        <authorList>
            <person name="Kono N."/>
            <person name="Nakamura H."/>
            <person name="Ohtoshi R."/>
            <person name="Tomita M."/>
            <person name="Numata K."/>
            <person name="Arakawa K."/>
        </authorList>
    </citation>
    <scope>NUCLEOTIDE SEQUENCE [LARGE SCALE GENOMIC DNA]</scope>
</reference>
<feature type="compositionally biased region" description="Polar residues" evidence="1">
    <location>
        <begin position="76"/>
        <end position="98"/>
    </location>
</feature>
<dbReference type="AlphaFoldDB" id="A0A4C1VN33"/>
<evidence type="ECO:0000313" key="3">
    <source>
        <dbReference type="Proteomes" id="UP000299102"/>
    </source>
</evidence>
<sequence length="269" mass="30065">MVVGVMVVDVVERYKNGRIRCMSTRPEPRVNGEEEEVFCKETKSRIEIKIRARIEIESKDSIGIKVQRVIGHTKTSDSSPETPRSPSGRTSPDVQGNTENRDLKSPIQTEQYLREQNMTDQIPIPGIHEMPMLYNNDEGRMMQPPFAFPPLMINPQQIDNSLTTDLRVMTAKNANFCPCEANEDKSIVYRSQSGLKNKSDDSSDHDTDTEIDLTSHSSRDDDFRECSATPLTNGAYRGSDAVLDDAVPNDLSLGSAKNLDNPRNSVTST</sequence>
<dbReference type="Proteomes" id="UP000299102">
    <property type="component" value="Unassembled WGS sequence"/>
</dbReference>
<accession>A0A4C1VN33</accession>
<evidence type="ECO:0000313" key="2">
    <source>
        <dbReference type="EMBL" id="GBP40113.1"/>
    </source>
</evidence>
<feature type="compositionally biased region" description="Basic and acidic residues" evidence="1">
    <location>
        <begin position="197"/>
        <end position="208"/>
    </location>
</feature>
<gene>
    <name evidence="2" type="ORF">EVAR_33689_1</name>
</gene>
<organism evidence="2 3">
    <name type="scientific">Eumeta variegata</name>
    <name type="common">Bagworm moth</name>
    <name type="synonym">Eumeta japonica</name>
    <dbReference type="NCBI Taxonomy" id="151549"/>
    <lineage>
        <taxon>Eukaryota</taxon>
        <taxon>Metazoa</taxon>
        <taxon>Ecdysozoa</taxon>
        <taxon>Arthropoda</taxon>
        <taxon>Hexapoda</taxon>
        <taxon>Insecta</taxon>
        <taxon>Pterygota</taxon>
        <taxon>Neoptera</taxon>
        <taxon>Endopterygota</taxon>
        <taxon>Lepidoptera</taxon>
        <taxon>Glossata</taxon>
        <taxon>Ditrysia</taxon>
        <taxon>Tineoidea</taxon>
        <taxon>Psychidae</taxon>
        <taxon>Oiketicinae</taxon>
        <taxon>Eumeta</taxon>
    </lineage>
</organism>
<feature type="region of interest" description="Disordered" evidence="1">
    <location>
        <begin position="194"/>
        <end position="269"/>
    </location>
</feature>
<proteinExistence type="predicted"/>
<dbReference type="OrthoDB" id="6159439at2759"/>